<protein>
    <recommendedName>
        <fullName evidence="3">DUF3187 domain-containing protein</fullName>
    </recommendedName>
</protein>
<comment type="caution">
    <text evidence="1">The sequence shown here is derived from an EMBL/GenBank/DDBJ whole genome shotgun (WGS) entry which is preliminary data.</text>
</comment>
<accession>A0A2T3NDM8</accession>
<dbReference type="AlphaFoldDB" id="A0A2T3NDM8"/>
<dbReference type="Pfam" id="PF11383">
    <property type="entry name" value="DUF3187"/>
    <property type="match status" value="1"/>
</dbReference>
<dbReference type="InterPro" id="IPR021523">
    <property type="entry name" value="DUF3187"/>
</dbReference>
<evidence type="ECO:0000313" key="1">
    <source>
        <dbReference type="EMBL" id="PSW12346.1"/>
    </source>
</evidence>
<evidence type="ECO:0008006" key="3">
    <source>
        <dbReference type="Google" id="ProtNLM"/>
    </source>
</evidence>
<sequence length="332" mass="37665">MDKNDKQHSAFIALTLTLTVNSFSGDAQASDQQRFADYGPLKTYAQSPMQSNALTPLVRTGFSHAPDTVELYATGTIASVWAHTDDYSADYYQNDLSIGGFWQLNNQWALELDYTWRFAANNRLDTLTKAFHDWFGIGQNGRDEVDDHSFDISVPQYGVEIHDFEGETISNAFSLYSSYQIVENKHHGLSVGGSLYFNYVGSGPFKTSNFEQALQLNYSYRTAKHSIYTLLGVSYRHNDEVLAQIKYNRFAFATGVSYQYQITPKHRFLTEVHVYEGASDATSDLGEPSTEFLLGYRYHTKRGALELSMIENVFNMDNSTDIAFTVGYRHRM</sequence>
<dbReference type="RefSeq" id="WP_107298836.1">
    <property type="nucleotide sequence ID" value="NZ_PYMB01000005.1"/>
</dbReference>
<name>A0A2T3NDM8_9GAMM</name>
<dbReference type="EMBL" id="PYMB01000005">
    <property type="protein sequence ID" value="PSW12346.1"/>
    <property type="molecule type" value="Genomic_DNA"/>
</dbReference>
<dbReference type="Proteomes" id="UP000241346">
    <property type="component" value="Unassembled WGS sequence"/>
</dbReference>
<evidence type="ECO:0000313" key="2">
    <source>
        <dbReference type="Proteomes" id="UP000241346"/>
    </source>
</evidence>
<reference evidence="1 2" key="1">
    <citation type="submission" date="2018-03" db="EMBL/GenBank/DDBJ databases">
        <title>Whole genome sequencing of Histamine producing bacteria.</title>
        <authorList>
            <person name="Butler K."/>
        </authorList>
    </citation>
    <scope>NUCLEOTIDE SEQUENCE [LARGE SCALE GENOMIC DNA]</scope>
    <source>
        <strain evidence="1 2">DSM 19138</strain>
    </source>
</reference>
<gene>
    <name evidence="1" type="ORF">C9J01_14325</name>
</gene>
<proteinExistence type="predicted"/>
<organism evidence="1 2">
    <name type="scientific">Photobacterium rosenbergii</name>
    <dbReference type="NCBI Taxonomy" id="294936"/>
    <lineage>
        <taxon>Bacteria</taxon>
        <taxon>Pseudomonadati</taxon>
        <taxon>Pseudomonadota</taxon>
        <taxon>Gammaproteobacteria</taxon>
        <taxon>Vibrionales</taxon>
        <taxon>Vibrionaceae</taxon>
        <taxon>Photobacterium</taxon>
    </lineage>
</organism>
<dbReference type="OrthoDB" id="5852241at2"/>